<evidence type="ECO:0000313" key="3">
    <source>
        <dbReference type="EMBL" id="SFV05914.1"/>
    </source>
</evidence>
<organism evidence="3 4">
    <name type="scientific">Alicyclobacillus macrosporangiidus</name>
    <dbReference type="NCBI Taxonomy" id="392015"/>
    <lineage>
        <taxon>Bacteria</taxon>
        <taxon>Bacillati</taxon>
        <taxon>Bacillota</taxon>
        <taxon>Bacilli</taxon>
        <taxon>Bacillales</taxon>
        <taxon>Alicyclobacillaceae</taxon>
        <taxon>Alicyclobacillus</taxon>
    </lineage>
</organism>
<dbReference type="AlphaFoldDB" id="A0A1I7L8U1"/>
<gene>
    <name evidence="3" type="ORF">SAMN05421543_12822</name>
</gene>
<dbReference type="EMBL" id="FPBV01000028">
    <property type="protein sequence ID" value="SFV05914.1"/>
    <property type="molecule type" value="Genomic_DNA"/>
</dbReference>
<sequence length="78" mass="8929">MLQAIGSVVALLACPLMMIFMMRGMHGGHEKHGMHPSTRRKFRSAEEELADVKRQVDDLQTRYDRLSQRVKDRPGHLG</sequence>
<keyword evidence="2" id="KW-1133">Transmembrane helix</keyword>
<dbReference type="InterPro" id="IPR021682">
    <property type="entry name" value="DUF2933"/>
</dbReference>
<dbReference type="Pfam" id="PF11666">
    <property type="entry name" value="DUF2933"/>
    <property type="match status" value="1"/>
</dbReference>
<accession>A0A1I7L8U1</accession>
<keyword evidence="2" id="KW-0812">Transmembrane</keyword>
<dbReference type="RefSeq" id="WP_074956139.1">
    <property type="nucleotide sequence ID" value="NZ_FPBV01000028.1"/>
</dbReference>
<keyword evidence="4" id="KW-1185">Reference proteome</keyword>
<keyword evidence="2" id="KW-0472">Membrane</keyword>
<feature type="region of interest" description="Disordered" evidence="1">
    <location>
        <begin position="28"/>
        <end position="49"/>
    </location>
</feature>
<evidence type="ECO:0000256" key="1">
    <source>
        <dbReference type="SAM" id="MobiDB-lite"/>
    </source>
</evidence>
<evidence type="ECO:0000313" key="4">
    <source>
        <dbReference type="Proteomes" id="UP000183508"/>
    </source>
</evidence>
<dbReference type="STRING" id="392015.SAMN05421543_12822"/>
<protein>
    <recommendedName>
        <fullName evidence="5">DUF2933 domain-containing protein</fullName>
    </recommendedName>
</protein>
<evidence type="ECO:0000256" key="2">
    <source>
        <dbReference type="SAM" id="Phobius"/>
    </source>
</evidence>
<proteinExistence type="predicted"/>
<evidence type="ECO:0008006" key="5">
    <source>
        <dbReference type="Google" id="ProtNLM"/>
    </source>
</evidence>
<reference evidence="4" key="1">
    <citation type="submission" date="2016-10" db="EMBL/GenBank/DDBJ databases">
        <authorList>
            <person name="Varghese N."/>
        </authorList>
    </citation>
    <scope>NUCLEOTIDE SEQUENCE [LARGE SCALE GENOMIC DNA]</scope>
    <source>
        <strain evidence="4">DSM 17980</strain>
    </source>
</reference>
<feature type="transmembrane region" description="Helical" evidence="2">
    <location>
        <begin position="6"/>
        <end position="25"/>
    </location>
</feature>
<dbReference type="Proteomes" id="UP000183508">
    <property type="component" value="Unassembled WGS sequence"/>
</dbReference>
<name>A0A1I7L8U1_9BACL</name>